<dbReference type="PANTHER" id="PTHR37422">
    <property type="entry name" value="TEICHURONIC ACID BIOSYNTHESIS PROTEIN TUAE"/>
    <property type="match status" value="1"/>
</dbReference>
<evidence type="ECO:0000313" key="8">
    <source>
        <dbReference type="Proteomes" id="UP000319848"/>
    </source>
</evidence>
<protein>
    <recommendedName>
        <fullName evidence="6">O-antigen ligase-related domain-containing protein</fullName>
    </recommendedName>
</protein>
<feature type="transmembrane region" description="Helical" evidence="5">
    <location>
        <begin position="32"/>
        <end position="48"/>
    </location>
</feature>
<dbReference type="Pfam" id="PF04932">
    <property type="entry name" value="Wzy_C"/>
    <property type="match status" value="1"/>
</dbReference>
<evidence type="ECO:0000256" key="1">
    <source>
        <dbReference type="ARBA" id="ARBA00004141"/>
    </source>
</evidence>
<keyword evidence="3 5" id="KW-1133">Transmembrane helix</keyword>
<dbReference type="GO" id="GO:0016020">
    <property type="term" value="C:membrane"/>
    <property type="evidence" value="ECO:0007669"/>
    <property type="project" value="UniProtKB-SubCell"/>
</dbReference>
<dbReference type="InterPro" id="IPR051533">
    <property type="entry name" value="WaaL-like"/>
</dbReference>
<dbReference type="RefSeq" id="WP_035116890.1">
    <property type="nucleotide sequence ID" value="NZ_AVBI01000001.1"/>
</dbReference>
<feature type="transmembrane region" description="Helical" evidence="5">
    <location>
        <begin position="85"/>
        <end position="102"/>
    </location>
</feature>
<evidence type="ECO:0000256" key="3">
    <source>
        <dbReference type="ARBA" id="ARBA00022989"/>
    </source>
</evidence>
<gene>
    <name evidence="7" type="ORF">IP98_01207</name>
</gene>
<dbReference type="OrthoDB" id="1631746at2"/>
<comment type="caution">
    <text evidence="7">The sequence shown here is derived from an EMBL/GenBank/DDBJ whole genome shotgun (WGS) entry which is preliminary data.</text>
</comment>
<feature type="transmembrane region" description="Helical" evidence="5">
    <location>
        <begin position="238"/>
        <end position="257"/>
    </location>
</feature>
<feature type="transmembrane region" description="Helical" evidence="5">
    <location>
        <begin position="114"/>
        <end position="138"/>
    </location>
</feature>
<comment type="subcellular location">
    <subcellularLocation>
        <location evidence="1">Membrane</location>
        <topology evidence="1">Multi-pass membrane protein</topology>
    </subcellularLocation>
</comment>
<dbReference type="EMBL" id="VLKQ01000004">
    <property type="protein sequence ID" value="TWI13225.1"/>
    <property type="molecule type" value="Genomic_DNA"/>
</dbReference>
<name>A0A562LZW8_9FLAO</name>
<feature type="transmembrane region" description="Helical" evidence="5">
    <location>
        <begin position="195"/>
        <end position="226"/>
    </location>
</feature>
<keyword evidence="2 5" id="KW-0812">Transmembrane</keyword>
<evidence type="ECO:0000256" key="4">
    <source>
        <dbReference type="ARBA" id="ARBA00023136"/>
    </source>
</evidence>
<evidence type="ECO:0000256" key="5">
    <source>
        <dbReference type="SAM" id="Phobius"/>
    </source>
</evidence>
<feature type="transmembrane region" description="Helical" evidence="5">
    <location>
        <begin position="364"/>
        <end position="381"/>
    </location>
</feature>
<dbReference type="Proteomes" id="UP000319848">
    <property type="component" value="Unassembled WGS sequence"/>
</dbReference>
<feature type="transmembrane region" description="Helical" evidence="5">
    <location>
        <begin position="387"/>
        <end position="405"/>
    </location>
</feature>
<evidence type="ECO:0000256" key="2">
    <source>
        <dbReference type="ARBA" id="ARBA00022692"/>
    </source>
</evidence>
<dbReference type="AlphaFoldDB" id="A0A562LZW8"/>
<evidence type="ECO:0000259" key="6">
    <source>
        <dbReference type="Pfam" id="PF04932"/>
    </source>
</evidence>
<dbReference type="PANTHER" id="PTHR37422:SF13">
    <property type="entry name" value="LIPOPOLYSACCHARIDE BIOSYNTHESIS PROTEIN PA4999-RELATED"/>
    <property type="match status" value="1"/>
</dbReference>
<evidence type="ECO:0000313" key="7">
    <source>
        <dbReference type="EMBL" id="TWI13225.1"/>
    </source>
</evidence>
<feature type="transmembrane region" description="Helical" evidence="5">
    <location>
        <begin position="60"/>
        <end position="79"/>
    </location>
</feature>
<accession>A0A562LZW8</accession>
<sequence length="423" mass="49716">MRLSLKNNLEKAFLILIPLLFTFPFFKESLSTFIFILVAVTTLLYTVATKEYALKNKELLYFTIPFWIILIRSLFDLGYENNFSPVKNGLFFLLFPIVFGYIPKKFFTEQKLLLYLTILKNICAVIAISYILMFLYYYNFNDFFIFKYNIPKFRDFVYNEVPFFKIHPTYYTAFVFLCTAFSLENILKKKKYWDIIYVLIFAVITFLLLVKINMLLLFILIGGMLLFRSSLNLKQKGFLFISFLTTVVLLITFVPGVKNRFTEMVDSFNKPPTGLAYDSTNIRIAIVECSLELAEKNYLWGVGFSNLGPALENCFSKNYDSNFYLENTYLTHNYYFYIFISSGILGALFLALFLFKLLKAVRRINIFLLTVTIGNVLILNLSEDFFYRHYGLFFFCLILFSFFKLKENTYPSEQTVLTQNTIP</sequence>
<keyword evidence="8" id="KW-1185">Reference proteome</keyword>
<proteinExistence type="predicted"/>
<feature type="transmembrane region" description="Helical" evidence="5">
    <location>
        <begin position="9"/>
        <end position="26"/>
    </location>
</feature>
<keyword evidence="4 5" id="KW-0472">Membrane</keyword>
<organism evidence="7 8">
    <name type="scientific">Flavobacterium cauense R2A-7</name>
    <dbReference type="NCBI Taxonomy" id="1341154"/>
    <lineage>
        <taxon>Bacteria</taxon>
        <taxon>Pseudomonadati</taxon>
        <taxon>Bacteroidota</taxon>
        <taxon>Flavobacteriia</taxon>
        <taxon>Flavobacteriales</taxon>
        <taxon>Flavobacteriaceae</taxon>
        <taxon>Flavobacterium</taxon>
    </lineage>
</organism>
<dbReference type="InterPro" id="IPR007016">
    <property type="entry name" value="O-antigen_ligase-rel_domated"/>
</dbReference>
<reference evidence="7 8" key="1">
    <citation type="journal article" date="2015" name="Stand. Genomic Sci.">
        <title>Genomic Encyclopedia of Bacterial and Archaeal Type Strains, Phase III: the genomes of soil and plant-associated and newly described type strains.</title>
        <authorList>
            <person name="Whitman W.B."/>
            <person name="Woyke T."/>
            <person name="Klenk H.P."/>
            <person name="Zhou Y."/>
            <person name="Lilburn T.G."/>
            <person name="Beck B.J."/>
            <person name="De Vos P."/>
            <person name="Vandamme P."/>
            <person name="Eisen J.A."/>
            <person name="Garrity G."/>
            <person name="Hugenholtz P."/>
            <person name="Kyrpides N.C."/>
        </authorList>
    </citation>
    <scope>NUCLEOTIDE SEQUENCE [LARGE SCALE GENOMIC DNA]</scope>
    <source>
        <strain evidence="7 8">CGMCC 1.7270</strain>
    </source>
</reference>
<feature type="transmembrane region" description="Helical" evidence="5">
    <location>
        <begin position="334"/>
        <end position="355"/>
    </location>
</feature>
<feature type="domain" description="O-antigen ligase-related" evidence="6">
    <location>
        <begin position="198"/>
        <end position="350"/>
    </location>
</feature>